<dbReference type="PaxDb" id="212042-APH_0570"/>
<proteinExistence type="predicted"/>
<dbReference type="Proteomes" id="UP000001943">
    <property type="component" value="Chromosome"/>
</dbReference>
<protein>
    <submittedName>
        <fullName evidence="1">Uncharacterized protein</fullName>
    </submittedName>
</protein>
<dbReference type="KEGG" id="aph:APH_0570"/>
<gene>
    <name evidence="1" type="ordered locus">APH_0570</name>
</gene>
<dbReference type="AlphaFoldDB" id="Q2GKE0"/>
<sequence length="54" mass="6161">MACIMRKDANRYGSQHSVVYVLWAEFYKQGNHTIAAVNMVMQVSTRGISKKPDE</sequence>
<evidence type="ECO:0000313" key="2">
    <source>
        <dbReference type="Proteomes" id="UP000001943"/>
    </source>
</evidence>
<accession>Q2GKE0</accession>
<organism evidence="1 2">
    <name type="scientific">Anaplasma phagocytophilum (strain HZ)</name>
    <dbReference type="NCBI Taxonomy" id="212042"/>
    <lineage>
        <taxon>Bacteria</taxon>
        <taxon>Pseudomonadati</taxon>
        <taxon>Pseudomonadota</taxon>
        <taxon>Alphaproteobacteria</taxon>
        <taxon>Rickettsiales</taxon>
        <taxon>Anaplasmataceae</taxon>
        <taxon>Anaplasma</taxon>
        <taxon>phagocytophilum group</taxon>
    </lineage>
</organism>
<reference evidence="1 2" key="1">
    <citation type="journal article" date="2006" name="PLoS Genet.">
        <title>Comparative genomics of emerging human ehrlichiosis agents.</title>
        <authorList>
            <person name="Dunning Hotopp J.C."/>
            <person name="Lin M."/>
            <person name="Madupu R."/>
            <person name="Crabtree J."/>
            <person name="Angiuoli S.V."/>
            <person name="Eisen J.A."/>
            <person name="Seshadri R."/>
            <person name="Ren Q."/>
            <person name="Wu M."/>
            <person name="Utterback T.R."/>
            <person name="Smith S."/>
            <person name="Lewis M."/>
            <person name="Khouri H."/>
            <person name="Zhang C."/>
            <person name="Niu H."/>
            <person name="Lin Q."/>
            <person name="Ohashi N."/>
            <person name="Zhi N."/>
            <person name="Nelson W."/>
            <person name="Brinkac L.M."/>
            <person name="Dodson R.J."/>
            <person name="Rosovitz M.J."/>
            <person name="Sundaram J."/>
            <person name="Daugherty S.C."/>
            <person name="Davidsen T."/>
            <person name="Durkin A.S."/>
            <person name="Gwinn M."/>
            <person name="Haft D.H."/>
            <person name="Selengut J.D."/>
            <person name="Sullivan S.A."/>
            <person name="Zafar N."/>
            <person name="Zhou L."/>
            <person name="Benahmed F."/>
            <person name="Forberger H."/>
            <person name="Halpin R."/>
            <person name="Mulligan S."/>
            <person name="Robinson J."/>
            <person name="White O."/>
            <person name="Rikihisa Y."/>
            <person name="Tettelin H."/>
        </authorList>
    </citation>
    <scope>NUCLEOTIDE SEQUENCE [LARGE SCALE GENOMIC DNA]</scope>
    <source>
        <strain evidence="1 2">HZ</strain>
    </source>
</reference>
<dbReference type="EnsemblBacteria" id="ABD44027">
    <property type="protein sequence ID" value="ABD44027"/>
    <property type="gene ID" value="APH_0570"/>
</dbReference>
<name>Q2GKE0_ANAPZ</name>
<keyword evidence="2" id="KW-1185">Reference proteome</keyword>
<evidence type="ECO:0000313" key="1">
    <source>
        <dbReference type="EMBL" id="ABD44027.1"/>
    </source>
</evidence>
<dbReference type="HOGENOM" id="CLU_3039852_0_0_5"/>
<dbReference type="EMBL" id="CP000235">
    <property type="protein sequence ID" value="ABD44027.1"/>
    <property type="molecule type" value="Genomic_DNA"/>
</dbReference>